<dbReference type="Proteomes" id="UP000202419">
    <property type="component" value="Segment"/>
</dbReference>
<dbReference type="RefSeq" id="YP_001497747.1">
    <property type="nucleotide sequence ID" value="NC_009898.1"/>
</dbReference>
<gene>
    <name evidence="1" type="primary">b551L</name>
    <name evidence="1" type="ORF">NY2A_b551L</name>
</gene>
<evidence type="ECO:0000313" key="1">
    <source>
        <dbReference type="EMBL" id="ABT14950.1"/>
    </source>
</evidence>
<protein>
    <submittedName>
        <fullName evidence="1">Uncharacterized protein b551L</fullName>
    </submittedName>
</protein>
<evidence type="ECO:0000313" key="2">
    <source>
        <dbReference type="Proteomes" id="UP000202419"/>
    </source>
</evidence>
<dbReference type="GeneID" id="5659091"/>
<organismHost>
    <name type="scientific">Chlorella</name>
    <dbReference type="NCBI Taxonomy" id="3071"/>
</organismHost>
<organism evidence="1 2">
    <name type="scientific">Paramecium bursaria Chlorella virus NY2A</name>
    <name type="common">PBCV-NY2A</name>
    <dbReference type="NCBI Taxonomy" id="46021"/>
    <lineage>
        <taxon>Viruses</taxon>
        <taxon>Varidnaviria</taxon>
        <taxon>Bamfordvirae</taxon>
        <taxon>Nucleocytoviricota</taxon>
        <taxon>Megaviricetes</taxon>
        <taxon>Algavirales</taxon>
        <taxon>Phycodnaviridae</taxon>
        <taxon>Chlorovirus</taxon>
        <taxon>Chlorovirus americanus</taxon>
    </lineage>
</organism>
<sequence>MKMTSSALISFAFPNPSESGKPSSFKLYTMPACAIFSVVDVIFSLTRSQSIEAIGWIPTTISCLDDHAFIAKGPGTPADHLITNIPENSFDLYRSEIASFILL</sequence>
<name>A7IX76_PBCVN</name>
<dbReference type="KEGG" id="vg:5659091"/>
<keyword evidence="2" id="KW-1185">Reference proteome</keyword>
<dbReference type="EMBL" id="DQ491002">
    <property type="protein sequence ID" value="ABT14950.1"/>
    <property type="molecule type" value="Genomic_DNA"/>
</dbReference>
<proteinExistence type="predicted"/>
<reference evidence="1 2" key="1">
    <citation type="journal article" date="2007" name="Virology">
        <title>Sequence and annotation of the 369-kb NY-2A and the 345-kb AR158 viruses that infect Chlorella NC64A.</title>
        <authorList>
            <person name="Fitzgerald L.A."/>
            <person name="Graves M.V."/>
            <person name="Li X."/>
            <person name="Feldblyum T."/>
            <person name="Nierman W.C."/>
            <person name="Van Etten J.L."/>
        </authorList>
    </citation>
    <scope>NUCLEOTIDE SEQUENCE [LARGE SCALE GENOMIC DNA]</scope>
    <source>
        <strain evidence="1 2">NY-2A</strain>
    </source>
</reference>
<accession>A7IX76</accession>